<evidence type="ECO:0000313" key="2">
    <source>
        <dbReference type="Proteomes" id="UP000189728"/>
    </source>
</evidence>
<gene>
    <name evidence="1" type="ORF">BFG04_03835</name>
</gene>
<organism evidence="1 2">
    <name type="scientific">Campylobacter pinnipediorum subsp. pinnipediorum</name>
    <dbReference type="NCBI Taxonomy" id="1660067"/>
    <lineage>
        <taxon>Bacteria</taxon>
        <taxon>Pseudomonadati</taxon>
        <taxon>Campylobacterota</taxon>
        <taxon>Epsilonproteobacteria</taxon>
        <taxon>Campylobacterales</taxon>
        <taxon>Campylobacteraceae</taxon>
        <taxon>Campylobacter</taxon>
    </lineage>
</organism>
<dbReference type="RefSeq" id="WP_078387709.1">
    <property type="nucleotide sequence ID" value="NZ_CP012546.1"/>
</dbReference>
<evidence type="ECO:0000313" key="1">
    <source>
        <dbReference type="EMBL" id="OPA77236.1"/>
    </source>
</evidence>
<accession>A0AAX0L9C8</accession>
<sequence length="88" mass="9660">MFDKLILQSPTAPPSFKQSKGSFISICLYPFKLIVANAPTNFTPKKAVFKATKAPTPSPITFISDSLFCANSLIFLIKELTTSRALFT</sequence>
<name>A0AAX0L9C8_9BACT</name>
<comment type="caution">
    <text evidence="1">The sequence shown here is derived from an EMBL/GenBank/DDBJ whole genome shotgun (WGS) entry which is preliminary data.</text>
</comment>
<protein>
    <submittedName>
        <fullName evidence="1">Uncharacterized protein</fullName>
    </submittedName>
</protein>
<proteinExistence type="predicted"/>
<reference evidence="1 2" key="1">
    <citation type="submission" date="2016-08" db="EMBL/GenBank/DDBJ databases">
        <title>Campylobacter species from sea mammals.</title>
        <authorList>
            <person name="Gilbert M.J."/>
            <person name="Byrne B.A."/>
            <person name="Zomer A.L."/>
            <person name="Wagenaar J.A."/>
        </authorList>
    </citation>
    <scope>NUCLEOTIDE SEQUENCE [LARGE SCALE GENOMIC DNA]</scope>
    <source>
        <strain evidence="1 2">1105248</strain>
    </source>
</reference>
<dbReference type="AlphaFoldDB" id="A0AAX0L9C8"/>
<dbReference type="EMBL" id="MCRK01000036">
    <property type="protein sequence ID" value="OPA77236.1"/>
    <property type="molecule type" value="Genomic_DNA"/>
</dbReference>
<dbReference type="Proteomes" id="UP000189728">
    <property type="component" value="Unassembled WGS sequence"/>
</dbReference>